<dbReference type="InterPro" id="IPR025364">
    <property type="entry name" value="DUF4268"/>
</dbReference>
<dbReference type="RefSeq" id="WP_078756651.1">
    <property type="nucleotide sequence ID" value="NZ_FUWO01000035.1"/>
</dbReference>
<dbReference type="InterPro" id="IPR011856">
    <property type="entry name" value="tRNA_endonuc-like_dom_sf"/>
</dbReference>
<dbReference type="EMBL" id="FUWO01000035">
    <property type="protein sequence ID" value="SJZ89102.1"/>
    <property type="molecule type" value="Genomic_DNA"/>
</dbReference>
<accession>A0A1T4PC62</accession>
<feature type="domain" description="DUF4268" evidence="1">
    <location>
        <begin position="176"/>
        <end position="307"/>
    </location>
</feature>
<name>A0A1T4PC62_9LACT</name>
<gene>
    <name evidence="2" type="ORF">SAMN02746011_02014</name>
</gene>
<evidence type="ECO:0000259" key="1">
    <source>
        <dbReference type="Pfam" id="PF14088"/>
    </source>
</evidence>
<sequence>MSIGRLEEVNVRELWAHEQYDFSNWLALEENIVYLNEITGLTLVDIQKEKFVGSYRCDIVAKDQSSDKLVIIENQFHKSNHDHLGKIITYASGLEAEVIIWIVEEAREEHRSAIEWLNNNTNEDISFFLLEIAAYKIGDSLPAPNFKVVEQPNNFLMNTISVSKSNDDLNTSQSERLTFWQAFNDLIEEKGKPFGIRNASTSYRYAVGIGTGLAFIVISLVNQNNIIEVTLLVNNDTDLFDQLHAKKEEISNQFDFDLDWNKFENKKHSQIISRINGLDFNDHSNYPELMEQVIERVIDIRNVFTRYF</sequence>
<protein>
    <recommendedName>
        <fullName evidence="1">DUF4268 domain-containing protein</fullName>
    </recommendedName>
</protein>
<dbReference type="AlphaFoldDB" id="A0A1T4PC62"/>
<keyword evidence="3" id="KW-1185">Reference proteome</keyword>
<dbReference type="OrthoDB" id="570199at2"/>
<reference evidence="3" key="1">
    <citation type="submission" date="2017-02" db="EMBL/GenBank/DDBJ databases">
        <authorList>
            <person name="Varghese N."/>
            <person name="Submissions S."/>
        </authorList>
    </citation>
    <scope>NUCLEOTIDE SEQUENCE [LARGE SCALE GENOMIC DNA]</scope>
    <source>
        <strain evidence="3">DSM 15739</strain>
    </source>
</reference>
<evidence type="ECO:0000313" key="2">
    <source>
        <dbReference type="EMBL" id="SJZ89102.1"/>
    </source>
</evidence>
<dbReference type="Proteomes" id="UP000189941">
    <property type="component" value="Unassembled WGS sequence"/>
</dbReference>
<evidence type="ECO:0000313" key="3">
    <source>
        <dbReference type="Proteomes" id="UP000189941"/>
    </source>
</evidence>
<dbReference type="Gene3D" id="3.40.1350.10">
    <property type="match status" value="1"/>
</dbReference>
<organism evidence="2 3">
    <name type="scientific">Globicatella sulfidifaciens DSM 15739</name>
    <dbReference type="NCBI Taxonomy" id="1121925"/>
    <lineage>
        <taxon>Bacteria</taxon>
        <taxon>Bacillati</taxon>
        <taxon>Bacillota</taxon>
        <taxon>Bacilli</taxon>
        <taxon>Lactobacillales</taxon>
        <taxon>Aerococcaceae</taxon>
        <taxon>Globicatella</taxon>
    </lineage>
</organism>
<dbReference type="Pfam" id="PF14088">
    <property type="entry name" value="DUF4268"/>
    <property type="match status" value="1"/>
</dbReference>
<dbReference type="GO" id="GO:0003676">
    <property type="term" value="F:nucleic acid binding"/>
    <property type="evidence" value="ECO:0007669"/>
    <property type="project" value="InterPro"/>
</dbReference>
<proteinExistence type="predicted"/>